<proteinExistence type="predicted"/>
<gene>
    <name evidence="2" type="ORF">QR680_013059</name>
</gene>
<name>A0AA39I482_9BILA</name>
<dbReference type="AlphaFoldDB" id="A0AA39I482"/>
<reference evidence="2" key="1">
    <citation type="submission" date="2023-06" db="EMBL/GenBank/DDBJ databases">
        <title>Genomic analysis of the entomopathogenic nematode Steinernema hermaphroditum.</title>
        <authorList>
            <person name="Schwarz E.M."/>
            <person name="Heppert J.K."/>
            <person name="Baniya A."/>
            <person name="Schwartz H.T."/>
            <person name="Tan C.-H."/>
            <person name="Antoshechkin I."/>
            <person name="Sternberg P.W."/>
            <person name="Goodrich-Blair H."/>
            <person name="Dillman A.R."/>
        </authorList>
    </citation>
    <scope>NUCLEOTIDE SEQUENCE</scope>
    <source>
        <strain evidence="2">PS9179</strain>
        <tissue evidence="2">Whole animal</tissue>
    </source>
</reference>
<protein>
    <submittedName>
        <fullName evidence="2">Uncharacterized protein</fullName>
    </submittedName>
</protein>
<organism evidence="2 3">
    <name type="scientific">Steinernema hermaphroditum</name>
    <dbReference type="NCBI Taxonomy" id="289476"/>
    <lineage>
        <taxon>Eukaryota</taxon>
        <taxon>Metazoa</taxon>
        <taxon>Ecdysozoa</taxon>
        <taxon>Nematoda</taxon>
        <taxon>Chromadorea</taxon>
        <taxon>Rhabditida</taxon>
        <taxon>Tylenchina</taxon>
        <taxon>Panagrolaimomorpha</taxon>
        <taxon>Strongyloidoidea</taxon>
        <taxon>Steinernematidae</taxon>
        <taxon>Steinernema</taxon>
    </lineage>
</organism>
<dbReference type="InterPro" id="IPR036610">
    <property type="entry name" value="PEBP-like_sf"/>
</dbReference>
<evidence type="ECO:0000313" key="3">
    <source>
        <dbReference type="Proteomes" id="UP001175271"/>
    </source>
</evidence>
<evidence type="ECO:0000313" key="2">
    <source>
        <dbReference type="EMBL" id="KAK0417518.1"/>
    </source>
</evidence>
<feature type="signal peptide" evidence="1">
    <location>
        <begin position="1"/>
        <end position="18"/>
    </location>
</feature>
<dbReference type="SUPFAM" id="SSF49777">
    <property type="entry name" value="PEBP-like"/>
    <property type="match status" value="2"/>
</dbReference>
<dbReference type="Gene3D" id="3.90.280.10">
    <property type="entry name" value="PEBP-like"/>
    <property type="match status" value="2"/>
</dbReference>
<comment type="caution">
    <text evidence="2">The sequence shown here is derived from an EMBL/GenBank/DDBJ whole genome shotgun (WGS) entry which is preliminary data.</text>
</comment>
<accession>A0AA39I482</accession>
<dbReference type="Proteomes" id="UP001175271">
    <property type="component" value="Unassembled WGS sequence"/>
</dbReference>
<keyword evidence="3" id="KW-1185">Reference proteome</keyword>
<sequence>MTSTYLCLLLLLFASARAYSPTAFCDATDECIAKIRAMVPESDRFWFGDRWSQACSTPPTTRRHLLTYNSIACFNPRELQSYTNLGSRLFHVHTYSAAYLRNLRFFPRITFAVKPGSYRACNHDFSVEPGVSRVVAHPEMEPMESFLLRDAPDVSWPELRPFDAFVVLLLDVGFGRVHFLAHNFPHNTTIMMPYEAPENFRAAPNPVALLVFRPDLHRKLDEEELRQSLQGEKPFDLGTFMLRQGLENGLVGLNWFLATGDAFAIEKQRLRGGIDNCHSLVQKKLLKERKWGFATSFPLSEMDSSLAVSYAIDAANYSVCCRRVKVAESVLFADPLRDSSVPSVGLHAPPKVTSIRTLQQIDNYQRALRHYIVMKEDRFTLVAFDPDAQKLFWMLVDIPAMSLAAGNADDGVTISPYLDPTPVSPDLCSTVVFMLFLQPRDALSQIADFYNADHHLRSKHCHIQQKTLLPTEQGGNSTSRVSFFCPPTAVCLFALGDEGDDVGVRAFDTISLNAAGNTVDAGHFDALSVCIHAGVHLLRFPASFAIVLEPSWITMGAGCLSEQPGCSVQA</sequence>
<keyword evidence="1" id="KW-0732">Signal</keyword>
<dbReference type="EMBL" id="JAUCMV010000002">
    <property type="protein sequence ID" value="KAK0417518.1"/>
    <property type="molecule type" value="Genomic_DNA"/>
</dbReference>
<feature type="chain" id="PRO_5041283321" evidence="1">
    <location>
        <begin position="19"/>
        <end position="570"/>
    </location>
</feature>
<evidence type="ECO:0000256" key="1">
    <source>
        <dbReference type="SAM" id="SignalP"/>
    </source>
</evidence>